<gene>
    <name evidence="2" type="ORF">FUA23_13590</name>
</gene>
<dbReference type="EMBL" id="VOXD01000020">
    <property type="protein sequence ID" value="TXF88694.1"/>
    <property type="molecule type" value="Genomic_DNA"/>
</dbReference>
<name>A0A5C7FD96_9BACT</name>
<feature type="region of interest" description="Disordered" evidence="1">
    <location>
        <begin position="1"/>
        <end position="27"/>
    </location>
</feature>
<proteinExistence type="predicted"/>
<sequence>MVNTTPSGPVKELFAEDPHANPFGRQPLKDLTKSLTINNRVLFTRDLFGGDNELLNTTLRTLNVSGSMPAAQPVLESLARRFNWMEEDKKETAREFIELVRRRYA</sequence>
<comment type="caution">
    <text evidence="2">The sequence shown here is derived from an EMBL/GenBank/DDBJ whole genome shotgun (WGS) entry which is preliminary data.</text>
</comment>
<evidence type="ECO:0000313" key="2">
    <source>
        <dbReference type="EMBL" id="TXF88694.1"/>
    </source>
</evidence>
<keyword evidence="3" id="KW-1185">Reference proteome</keyword>
<organism evidence="2 3">
    <name type="scientific">Neolewinella aurantiaca</name>
    <dbReference type="NCBI Taxonomy" id="2602767"/>
    <lineage>
        <taxon>Bacteria</taxon>
        <taxon>Pseudomonadati</taxon>
        <taxon>Bacteroidota</taxon>
        <taxon>Saprospiria</taxon>
        <taxon>Saprospirales</taxon>
        <taxon>Lewinellaceae</taxon>
        <taxon>Neolewinella</taxon>
    </lineage>
</organism>
<evidence type="ECO:0000256" key="1">
    <source>
        <dbReference type="SAM" id="MobiDB-lite"/>
    </source>
</evidence>
<evidence type="ECO:0000313" key="3">
    <source>
        <dbReference type="Proteomes" id="UP000321907"/>
    </source>
</evidence>
<reference evidence="2 3" key="1">
    <citation type="submission" date="2019-08" db="EMBL/GenBank/DDBJ databases">
        <title>Lewinella sp. strain SSH13 Genome sequencing and assembly.</title>
        <authorList>
            <person name="Kim I."/>
        </authorList>
    </citation>
    <scope>NUCLEOTIDE SEQUENCE [LARGE SCALE GENOMIC DNA]</scope>
    <source>
        <strain evidence="2 3">SSH13</strain>
    </source>
</reference>
<dbReference type="OrthoDB" id="1100725at2"/>
<dbReference type="AlphaFoldDB" id="A0A5C7FD96"/>
<protein>
    <submittedName>
        <fullName evidence="2">Uncharacterized protein</fullName>
    </submittedName>
</protein>
<dbReference type="Proteomes" id="UP000321907">
    <property type="component" value="Unassembled WGS sequence"/>
</dbReference>
<accession>A0A5C7FD96</accession>